<organism evidence="10 11">
    <name type="scientific">Chloroflexus islandicus</name>
    <dbReference type="NCBI Taxonomy" id="1707952"/>
    <lineage>
        <taxon>Bacteria</taxon>
        <taxon>Bacillati</taxon>
        <taxon>Chloroflexota</taxon>
        <taxon>Chloroflexia</taxon>
        <taxon>Chloroflexales</taxon>
        <taxon>Chloroflexineae</taxon>
        <taxon>Chloroflexaceae</taxon>
        <taxon>Chloroflexus</taxon>
    </lineage>
</organism>
<dbReference type="Pfam" id="PF08501">
    <property type="entry name" value="Shikimate_dh_N"/>
    <property type="match status" value="1"/>
</dbReference>
<accession>A0A178MAN2</accession>
<keyword evidence="11" id="KW-1185">Reference proteome</keyword>
<dbReference type="PANTHER" id="PTHR21089">
    <property type="entry name" value="SHIKIMATE DEHYDROGENASE"/>
    <property type="match status" value="1"/>
</dbReference>
<keyword evidence="5 7" id="KW-0560">Oxidoreductase</keyword>
<dbReference type="HAMAP" id="MF_00222">
    <property type="entry name" value="Shikimate_DH_AroE"/>
    <property type="match status" value="1"/>
</dbReference>
<dbReference type="GO" id="GO:0008652">
    <property type="term" value="P:amino acid biosynthetic process"/>
    <property type="evidence" value="ECO:0007669"/>
    <property type="project" value="UniProtKB-KW"/>
</dbReference>
<dbReference type="OrthoDB" id="9792692at2"/>
<feature type="binding site" evidence="7">
    <location>
        <position position="109"/>
    </location>
    <ligand>
        <name>shikimate</name>
        <dbReference type="ChEBI" id="CHEBI:36208"/>
    </ligand>
</feature>
<dbReference type="UniPathway" id="UPA00053">
    <property type="reaction ID" value="UER00087"/>
</dbReference>
<dbReference type="GO" id="GO:0009073">
    <property type="term" value="P:aromatic amino acid family biosynthetic process"/>
    <property type="evidence" value="ECO:0007669"/>
    <property type="project" value="UniProtKB-KW"/>
</dbReference>
<dbReference type="STRING" id="1707952.A6A03_13785"/>
<feature type="binding site" evidence="7">
    <location>
        <position position="68"/>
    </location>
    <ligand>
        <name>shikimate</name>
        <dbReference type="ChEBI" id="CHEBI:36208"/>
    </ligand>
</feature>
<sequence length="285" mass="29622">MPTESTLTAEIILIGDPVAHSRSPAMHNAALAALGIAARYRAVQTTAADLPARIAELRQPQFLGANVTLPHKQAVMPLLDELDPLAARIGAVNTIVRQPDGRLLGTNTDAPGLLADLAAAEWSPAGQEAVILGASGAARAAAFALADAGIADLTIINRSLMRAVDLAAAAAANQPALRARALALADPAVAEAIAACTLLINATALGWRDDETPLPDPPVGPQCLVYDMVYRETALLRAAAARGARVRDGRGMLVEQGSLAFERWTGRPAPRAIMWQAAFGVEHGP</sequence>
<dbReference type="InterPro" id="IPR011342">
    <property type="entry name" value="Shikimate_DH"/>
</dbReference>
<feature type="binding site" evidence="7">
    <location>
        <position position="249"/>
    </location>
    <ligand>
        <name>NADP(+)</name>
        <dbReference type="ChEBI" id="CHEBI:58349"/>
    </ligand>
</feature>
<gene>
    <name evidence="7 10" type="primary">aroE</name>
    <name evidence="10" type="ORF">A6A03_13785</name>
</gene>
<proteinExistence type="inferred from homology"/>
<dbReference type="InterPro" id="IPR036291">
    <property type="entry name" value="NAD(P)-bd_dom_sf"/>
</dbReference>
<dbReference type="GO" id="GO:0019632">
    <property type="term" value="P:shikimate metabolic process"/>
    <property type="evidence" value="ECO:0007669"/>
    <property type="project" value="InterPro"/>
</dbReference>
<dbReference type="Gene3D" id="3.40.50.720">
    <property type="entry name" value="NAD(P)-binding Rossmann-like Domain"/>
    <property type="match status" value="1"/>
</dbReference>
<feature type="binding site" evidence="7">
    <location>
        <position position="256"/>
    </location>
    <ligand>
        <name>shikimate</name>
        <dbReference type="ChEBI" id="CHEBI:36208"/>
    </ligand>
</feature>
<evidence type="ECO:0000259" key="9">
    <source>
        <dbReference type="Pfam" id="PF18317"/>
    </source>
</evidence>
<evidence type="ECO:0000256" key="2">
    <source>
        <dbReference type="ARBA" id="ARBA00012962"/>
    </source>
</evidence>
<reference evidence="10 11" key="1">
    <citation type="submission" date="2016-04" db="EMBL/GenBank/DDBJ databases">
        <title>Chloroflexus islandicus sp. nov., a thermophilic filamentous anoxygenic phototrophic bacterium from geyser Strokkur (Iceland).</title>
        <authorList>
            <person name="Gaisin V.A."/>
            <person name="Kalashnikov A.M."/>
            <person name="Sukhacheva M.V."/>
            <person name="Grouzdev D.S."/>
            <person name="Ivanov T.M."/>
            <person name="Kuznetsov B."/>
            <person name="Gorlenko V.M."/>
        </authorList>
    </citation>
    <scope>NUCLEOTIDE SEQUENCE [LARGE SCALE GENOMIC DNA]</scope>
    <source>
        <strain evidence="11">isl-2</strain>
    </source>
</reference>
<evidence type="ECO:0000256" key="3">
    <source>
        <dbReference type="ARBA" id="ARBA00022605"/>
    </source>
</evidence>
<feature type="domain" description="Shikimate dehydrogenase substrate binding N-terminal" evidence="8">
    <location>
        <begin position="13"/>
        <end position="95"/>
    </location>
</feature>
<dbReference type="NCBIfam" id="TIGR00507">
    <property type="entry name" value="aroE"/>
    <property type="match status" value="1"/>
</dbReference>
<name>A0A178MAN2_9CHLR</name>
<evidence type="ECO:0000259" key="8">
    <source>
        <dbReference type="Pfam" id="PF08501"/>
    </source>
</evidence>
<dbReference type="InterPro" id="IPR013708">
    <property type="entry name" value="Shikimate_DH-bd_N"/>
</dbReference>
<dbReference type="Gene3D" id="3.40.50.10860">
    <property type="entry name" value="Leucine Dehydrogenase, chain A, domain 1"/>
    <property type="match status" value="1"/>
</dbReference>
<evidence type="ECO:0000256" key="5">
    <source>
        <dbReference type="ARBA" id="ARBA00023002"/>
    </source>
</evidence>
<keyword evidence="6 7" id="KW-0057">Aromatic amino acid biosynthesis</keyword>
<comment type="subunit">
    <text evidence="7">Homodimer.</text>
</comment>
<evidence type="ECO:0000313" key="10">
    <source>
        <dbReference type="EMBL" id="OAN45809.1"/>
    </source>
</evidence>
<dbReference type="PANTHER" id="PTHR21089:SF1">
    <property type="entry name" value="BIFUNCTIONAL 3-DEHYDROQUINATE DEHYDRATASE_SHIKIMATE DEHYDROGENASE, CHLOROPLASTIC"/>
    <property type="match status" value="1"/>
</dbReference>
<feature type="binding site" evidence="7">
    <location>
        <begin position="21"/>
        <end position="23"/>
    </location>
    <ligand>
        <name>shikimate</name>
        <dbReference type="ChEBI" id="CHEBI:36208"/>
    </ligand>
</feature>
<dbReference type="InterPro" id="IPR022893">
    <property type="entry name" value="Shikimate_DH_fam"/>
</dbReference>
<feature type="binding site" evidence="7">
    <location>
        <position position="230"/>
    </location>
    <ligand>
        <name>shikimate</name>
        <dbReference type="ChEBI" id="CHEBI:36208"/>
    </ligand>
</feature>
<dbReference type="GO" id="GO:0050661">
    <property type="term" value="F:NADP binding"/>
    <property type="evidence" value="ECO:0007669"/>
    <property type="project" value="InterPro"/>
</dbReference>
<keyword evidence="3 7" id="KW-0028">Amino-acid biosynthesis</keyword>
<evidence type="ECO:0000256" key="4">
    <source>
        <dbReference type="ARBA" id="ARBA00022857"/>
    </source>
</evidence>
<comment type="pathway">
    <text evidence="1 7">Metabolic intermediate biosynthesis; chorismate biosynthesis; chorismate from D-erythrose 4-phosphate and phosphoenolpyruvate: step 4/7.</text>
</comment>
<dbReference type="EMBL" id="LWQS01000051">
    <property type="protein sequence ID" value="OAN45809.1"/>
    <property type="molecule type" value="Genomic_DNA"/>
</dbReference>
<comment type="caution">
    <text evidence="7">Lacks conserved residue(s) required for the propagation of feature annotation.</text>
</comment>
<dbReference type="GO" id="GO:0004764">
    <property type="term" value="F:shikimate 3-dehydrogenase (NADP+) activity"/>
    <property type="evidence" value="ECO:0007669"/>
    <property type="project" value="UniProtKB-UniRule"/>
</dbReference>
<dbReference type="InterPro" id="IPR046346">
    <property type="entry name" value="Aminoacid_DH-like_N_sf"/>
</dbReference>
<comment type="similarity">
    <text evidence="7">Belongs to the shikimate dehydrogenase family.</text>
</comment>
<dbReference type="AlphaFoldDB" id="A0A178MAN2"/>
<feature type="binding site" evidence="7">
    <location>
        <position position="93"/>
    </location>
    <ligand>
        <name>shikimate</name>
        <dbReference type="ChEBI" id="CHEBI:36208"/>
    </ligand>
</feature>
<evidence type="ECO:0000256" key="7">
    <source>
        <dbReference type="HAMAP-Rule" id="MF_00222"/>
    </source>
</evidence>
<evidence type="ECO:0000256" key="1">
    <source>
        <dbReference type="ARBA" id="ARBA00004871"/>
    </source>
</evidence>
<dbReference type="InterPro" id="IPR041121">
    <property type="entry name" value="SDH_C"/>
</dbReference>
<keyword evidence="4 7" id="KW-0521">NADP</keyword>
<dbReference type="Proteomes" id="UP000078287">
    <property type="component" value="Unassembled WGS sequence"/>
</dbReference>
<comment type="function">
    <text evidence="7">Involved in the biosynthesis of the chorismate, which leads to the biosynthesis of aromatic amino acids. Catalyzes the reversible NADPH linked reduction of 3-dehydroshikimate (DHSA) to yield shikimate (SA).</text>
</comment>
<dbReference type="EC" id="1.1.1.25" evidence="2 7"/>
<dbReference type="SUPFAM" id="SSF53223">
    <property type="entry name" value="Aminoacid dehydrogenase-like, N-terminal domain"/>
    <property type="match status" value="1"/>
</dbReference>
<feature type="active site" description="Proton acceptor" evidence="7">
    <location>
        <position position="72"/>
    </location>
</feature>
<dbReference type="Pfam" id="PF18317">
    <property type="entry name" value="SDH_C"/>
    <property type="match status" value="1"/>
</dbReference>
<evidence type="ECO:0000313" key="11">
    <source>
        <dbReference type="Proteomes" id="UP000078287"/>
    </source>
</evidence>
<dbReference type="GO" id="GO:0005829">
    <property type="term" value="C:cytosol"/>
    <property type="evidence" value="ECO:0007669"/>
    <property type="project" value="TreeGrafter"/>
</dbReference>
<dbReference type="RefSeq" id="WP_066787191.1">
    <property type="nucleotide sequence ID" value="NZ_LWQS01000051.1"/>
</dbReference>
<comment type="catalytic activity">
    <reaction evidence="7">
        <text>shikimate + NADP(+) = 3-dehydroshikimate + NADPH + H(+)</text>
        <dbReference type="Rhea" id="RHEA:17737"/>
        <dbReference type="ChEBI" id="CHEBI:15378"/>
        <dbReference type="ChEBI" id="CHEBI:16630"/>
        <dbReference type="ChEBI" id="CHEBI:36208"/>
        <dbReference type="ChEBI" id="CHEBI:57783"/>
        <dbReference type="ChEBI" id="CHEBI:58349"/>
        <dbReference type="EC" id="1.1.1.25"/>
    </reaction>
</comment>
<feature type="binding site" evidence="7">
    <location>
        <position position="228"/>
    </location>
    <ligand>
        <name>NADP(+)</name>
        <dbReference type="ChEBI" id="CHEBI:58349"/>
    </ligand>
</feature>
<protein>
    <recommendedName>
        <fullName evidence="2 7">Shikimate dehydrogenase (NADP(+))</fullName>
        <shortName evidence="7">SDH</shortName>
        <ecNumber evidence="2 7">1.1.1.25</ecNumber>
    </recommendedName>
</protein>
<feature type="domain" description="SDH C-terminal" evidence="9">
    <location>
        <begin position="249"/>
        <end position="278"/>
    </location>
</feature>
<dbReference type="SUPFAM" id="SSF51735">
    <property type="entry name" value="NAD(P)-binding Rossmann-fold domains"/>
    <property type="match status" value="1"/>
</dbReference>
<dbReference type="GO" id="GO:0009423">
    <property type="term" value="P:chorismate biosynthetic process"/>
    <property type="evidence" value="ECO:0007669"/>
    <property type="project" value="UniProtKB-UniRule"/>
</dbReference>
<comment type="caution">
    <text evidence="10">The sequence shown here is derived from an EMBL/GenBank/DDBJ whole genome shotgun (WGS) entry which is preliminary data.</text>
</comment>
<evidence type="ECO:0000256" key="6">
    <source>
        <dbReference type="ARBA" id="ARBA00023141"/>
    </source>
</evidence>